<evidence type="ECO:0000256" key="1">
    <source>
        <dbReference type="ARBA" id="ARBA00008655"/>
    </source>
</evidence>
<dbReference type="Pfam" id="PF01553">
    <property type="entry name" value="Acyltransferase"/>
    <property type="match status" value="1"/>
</dbReference>
<dbReference type="GO" id="GO:0006654">
    <property type="term" value="P:phosphatidic acid biosynthetic process"/>
    <property type="evidence" value="ECO:0007669"/>
    <property type="project" value="TreeGrafter"/>
</dbReference>
<proteinExistence type="inferred from homology"/>
<protein>
    <recommendedName>
        <fullName evidence="4">1-acyl-sn-glycerol-3-phosphate acyltransferase</fullName>
        <ecNumber evidence="4">2.3.1.51</ecNumber>
    </recommendedName>
</protein>
<evidence type="ECO:0000259" key="6">
    <source>
        <dbReference type="SMART" id="SM00563"/>
    </source>
</evidence>
<dbReference type="PANTHER" id="PTHR10434:SF11">
    <property type="entry name" value="1-ACYL-SN-GLYCEROL-3-PHOSPHATE ACYLTRANSFERASE"/>
    <property type="match status" value="1"/>
</dbReference>
<dbReference type="GO" id="GO:0016020">
    <property type="term" value="C:membrane"/>
    <property type="evidence" value="ECO:0007669"/>
    <property type="project" value="InterPro"/>
</dbReference>
<dbReference type="InterPro" id="IPR002123">
    <property type="entry name" value="Plipid/glycerol_acylTrfase"/>
</dbReference>
<reference evidence="8" key="1">
    <citation type="journal article" date="2014" name="Proc. Natl. Acad. Sci. U.S.A.">
        <title>Extensive sampling of basidiomycete genomes demonstrates inadequacy of the white-rot/brown-rot paradigm for wood decay fungi.</title>
        <authorList>
            <person name="Riley R."/>
            <person name="Salamov A.A."/>
            <person name="Brown D.W."/>
            <person name="Nagy L.G."/>
            <person name="Floudas D."/>
            <person name="Held B.W."/>
            <person name="Levasseur A."/>
            <person name="Lombard V."/>
            <person name="Morin E."/>
            <person name="Otillar R."/>
            <person name="Lindquist E.A."/>
            <person name="Sun H."/>
            <person name="LaButti K.M."/>
            <person name="Schmutz J."/>
            <person name="Jabbour D."/>
            <person name="Luo H."/>
            <person name="Baker S.E."/>
            <person name="Pisabarro A.G."/>
            <person name="Walton J.D."/>
            <person name="Blanchette R.A."/>
            <person name="Henrissat B."/>
            <person name="Martin F."/>
            <person name="Cullen D."/>
            <person name="Hibbett D.S."/>
            <person name="Grigoriev I.V."/>
        </authorList>
    </citation>
    <scope>NUCLEOTIDE SEQUENCE [LARGE SCALE GENOMIC DNA]</scope>
    <source>
        <strain evidence="8">FD-172 SS1</strain>
    </source>
</reference>
<keyword evidence="4" id="KW-1208">Phospholipid metabolism</keyword>
<dbReference type="InParanoid" id="A0A067M9G8"/>
<dbReference type="InterPro" id="IPR004552">
    <property type="entry name" value="AGP_acyltrans"/>
</dbReference>
<dbReference type="SUPFAM" id="SSF69593">
    <property type="entry name" value="Glycerol-3-phosphate (1)-acyltransferase"/>
    <property type="match status" value="1"/>
</dbReference>
<evidence type="ECO:0000256" key="2">
    <source>
        <dbReference type="ARBA" id="ARBA00022679"/>
    </source>
</evidence>
<evidence type="ECO:0000256" key="3">
    <source>
        <dbReference type="ARBA" id="ARBA00023315"/>
    </source>
</evidence>
<comment type="catalytic activity">
    <reaction evidence="4">
        <text>a 1-acyl-sn-glycero-3-phosphate + an acyl-CoA = a 1,2-diacyl-sn-glycero-3-phosphate + CoA</text>
        <dbReference type="Rhea" id="RHEA:19709"/>
        <dbReference type="ChEBI" id="CHEBI:57287"/>
        <dbReference type="ChEBI" id="CHEBI:57970"/>
        <dbReference type="ChEBI" id="CHEBI:58342"/>
        <dbReference type="ChEBI" id="CHEBI:58608"/>
        <dbReference type="EC" id="2.3.1.51"/>
    </reaction>
</comment>
<keyword evidence="5" id="KW-1133">Transmembrane helix</keyword>
<dbReference type="OrthoDB" id="202234at2759"/>
<feature type="non-terminal residue" evidence="7">
    <location>
        <position position="1"/>
    </location>
</feature>
<evidence type="ECO:0000256" key="5">
    <source>
        <dbReference type="SAM" id="Phobius"/>
    </source>
</evidence>
<name>A0A067M9G8_BOTB1</name>
<dbReference type="GO" id="GO:0005783">
    <property type="term" value="C:endoplasmic reticulum"/>
    <property type="evidence" value="ECO:0007669"/>
    <property type="project" value="TreeGrafter"/>
</dbReference>
<keyword evidence="5" id="KW-0812">Transmembrane</keyword>
<evidence type="ECO:0000313" key="8">
    <source>
        <dbReference type="Proteomes" id="UP000027195"/>
    </source>
</evidence>
<organism evidence="7 8">
    <name type="scientific">Botryobasidium botryosum (strain FD-172 SS1)</name>
    <dbReference type="NCBI Taxonomy" id="930990"/>
    <lineage>
        <taxon>Eukaryota</taxon>
        <taxon>Fungi</taxon>
        <taxon>Dikarya</taxon>
        <taxon>Basidiomycota</taxon>
        <taxon>Agaricomycotina</taxon>
        <taxon>Agaricomycetes</taxon>
        <taxon>Cantharellales</taxon>
        <taxon>Botryobasidiaceae</taxon>
        <taxon>Botryobasidium</taxon>
    </lineage>
</organism>
<keyword evidence="4" id="KW-0444">Lipid biosynthesis</keyword>
<keyword evidence="3 4" id="KW-0012">Acyltransferase</keyword>
<dbReference type="HOGENOM" id="CLU_027938_10_0_1"/>
<keyword evidence="2 4" id="KW-0808">Transferase</keyword>
<evidence type="ECO:0000313" key="7">
    <source>
        <dbReference type="EMBL" id="KDQ08241.1"/>
    </source>
</evidence>
<dbReference type="SMART" id="SM00563">
    <property type="entry name" value="PlsC"/>
    <property type="match status" value="1"/>
</dbReference>
<feature type="non-terminal residue" evidence="7">
    <location>
        <position position="262"/>
    </location>
</feature>
<feature type="domain" description="Phospholipid/glycerol acyltransferase" evidence="6">
    <location>
        <begin position="95"/>
        <end position="212"/>
    </location>
</feature>
<keyword evidence="8" id="KW-1185">Reference proteome</keyword>
<sequence length="262" mass="29670">SIARPLAYLSLPYFALRYISARHAPTRYYCRLTAFTLAFFACAFYGVVVSLAAYAAGRRYDLSWMVARSFKLVAGSLLDVKFEVEGEEYLSQGPALYVGNHQSTLDMLFLGRVFPRRTVIMAKKELRWVPALGMFMQLSGAVWIDRGNHEKAMESLRQASETLRAKQISLWVFPEGTRTLWDEPNLRSFKKGAFHIAIQSGLPVIPVICENSRHIYREGAINPGTLRVRVLPPIPTTSLTSADVSELMESTRERMLQTVREI</sequence>
<accession>A0A067M9G8</accession>
<dbReference type="PANTHER" id="PTHR10434">
    <property type="entry name" value="1-ACYL-SN-GLYCEROL-3-PHOSPHATE ACYLTRANSFERASE"/>
    <property type="match status" value="1"/>
</dbReference>
<dbReference type="Proteomes" id="UP000027195">
    <property type="component" value="Unassembled WGS sequence"/>
</dbReference>
<dbReference type="AlphaFoldDB" id="A0A067M9G8"/>
<dbReference type="GO" id="GO:0003841">
    <property type="term" value="F:1-acylglycerol-3-phosphate O-acyltransferase activity"/>
    <property type="evidence" value="ECO:0007669"/>
    <property type="project" value="UniProtKB-UniRule"/>
</dbReference>
<feature type="transmembrane region" description="Helical" evidence="5">
    <location>
        <begin position="37"/>
        <end position="56"/>
    </location>
</feature>
<keyword evidence="4" id="KW-0594">Phospholipid biosynthesis</keyword>
<dbReference type="FunCoup" id="A0A067M9G8">
    <property type="interactions" value="209"/>
</dbReference>
<keyword evidence="4" id="KW-0443">Lipid metabolism</keyword>
<comment type="domain">
    <text evidence="4">The HXXXXD motif is essential for acyltransferase activity and may constitute the binding site for the phosphate moiety of the glycerol-3-phosphate.</text>
</comment>
<evidence type="ECO:0000256" key="4">
    <source>
        <dbReference type="RuleBase" id="RU361267"/>
    </source>
</evidence>
<gene>
    <name evidence="7" type="ORF">BOTBODRAFT_89104</name>
</gene>
<dbReference type="NCBIfam" id="TIGR00530">
    <property type="entry name" value="AGP_acyltrn"/>
    <property type="match status" value="1"/>
</dbReference>
<dbReference type="EC" id="2.3.1.51" evidence="4"/>
<keyword evidence="5" id="KW-0472">Membrane</keyword>
<comment type="similarity">
    <text evidence="1 4">Belongs to the 1-acyl-sn-glycerol-3-phosphate acyltransferase family.</text>
</comment>
<dbReference type="CDD" id="cd07989">
    <property type="entry name" value="LPLAT_AGPAT-like"/>
    <property type="match status" value="1"/>
</dbReference>
<dbReference type="STRING" id="930990.A0A067M9G8"/>
<dbReference type="EMBL" id="KL198093">
    <property type="protein sequence ID" value="KDQ08241.1"/>
    <property type="molecule type" value="Genomic_DNA"/>
</dbReference>